<dbReference type="Proteomes" id="UP001153076">
    <property type="component" value="Unassembled WGS sequence"/>
</dbReference>
<proteinExistence type="predicted"/>
<dbReference type="GO" id="GO:0003677">
    <property type="term" value="F:DNA binding"/>
    <property type="evidence" value="ECO:0007669"/>
    <property type="project" value="UniProtKB-KW"/>
</dbReference>
<evidence type="ECO:0000313" key="4">
    <source>
        <dbReference type="Proteomes" id="UP001153076"/>
    </source>
</evidence>
<dbReference type="OrthoDB" id="1747205at2759"/>
<dbReference type="AlphaFoldDB" id="A0A9Q1QN43"/>
<evidence type="ECO:0000256" key="2">
    <source>
        <dbReference type="SAM" id="MobiDB-lite"/>
    </source>
</evidence>
<sequence length="332" mass="35824">MDLSYQEYVLGHIQAESSEPWLNYPSCSSSASVLSQLKDNSSDDFRSLPEMPLQPSISAEAELLCDLNRDNASHEKSNVHDMPEEETPSEGVVLKHTGLRDQQANKLKRSRSVAVHTISEKLYYDGLETKGSNKGEDESTTGSYTPLQEGPPLVPCIRDRASILEDAVEYIKALKLQVEATLMFFMMVQARGCECVVPCMSCVGKSNIYCPRLSTFMPIRPSINIGMGIGMPFSFSAGMLRGVDCSAQCAPSFQLSSPGLAFLHSGAAGFPFPSFPAENGYEACKRLLVTASKDGFKQVSNSSGTQTTSCSSGIEIETGGLPLNKDAAGTSK</sequence>
<dbReference type="GO" id="GO:0005634">
    <property type="term" value="C:nucleus"/>
    <property type="evidence" value="ECO:0007669"/>
    <property type="project" value="TreeGrafter"/>
</dbReference>
<dbReference type="PANTHER" id="PTHR45855">
    <property type="entry name" value="TRANSCRIPTION FACTOR PIF1-RELATED"/>
    <property type="match status" value="1"/>
</dbReference>
<dbReference type="InterPro" id="IPR031066">
    <property type="entry name" value="bHLH_ALC-like_plant"/>
</dbReference>
<reference evidence="3" key="1">
    <citation type="submission" date="2022-04" db="EMBL/GenBank/DDBJ databases">
        <title>Carnegiea gigantea Genome sequencing and assembly v2.</title>
        <authorList>
            <person name="Copetti D."/>
            <person name="Sanderson M.J."/>
            <person name="Burquez A."/>
            <person name="Wojciechowski M.F."/>
        </authorList>
    </citation>
    <scope>NUCLEOTIDE SEQUENCE</scope>
    <source>
        <strain evidence="3">SGP5-SGP5p</strain>
        <tissue evidence="3">Aerial part</tissue>
    </source>
</reference>
<evidence type="ECO:0000256" key="1">
    <source>
        <dbReference type="ARBA" id="ARBA00023125"/>
    </source>
</evidence>
<feature type="compositionally biased region" description="Basic and acidic residues" evidence="2">
    <location>
        <begin position="127"/>
        <end position="137"/>
    </location>
</feature>
<accession>A0A9Q1QN43</accession>
<feature type="region of interest" description="Disordered" evidence="2">
    <location>
        <begin position="127"/>
        <end position="150"/>
    </location>
</feature>
<keyword evidence="1" id="KW-0238">DNA-binding</keyword>
<comment type="caution">
    <text evidence="3">The sequence shown here is derived from an EMBL/GenBank/DDBJ whole genome shotgun (WGS) entry which is preliminary data.</text>
</comment>
<keyword evidence="4" id="KW-1185">Reference proteome</keyword>
<protein>
    <submittedName>
        <fullName evidence="3">Uncharacterized protein</fullName>
    </submittedName>
</protein>
<evidence type="ECO:0000313" key="3">
    <source>
        <dbReference type="EMBL" id="KAJ8447601.1"/>
    </source>
</evidence>
<gene>
    <name evidence="3" type="ORF">Cgig2_031655</name>
</gene>
<name>A0A9Q1QN43_9CARY</name>
<dbReference type="EMBL" id="JAKOGI010000036">
    <property type="protein sequence ID" value="KAJ8447601.1"/>
    <property type="molecule type" value="Genomic_DNA"/>
</dbReference>
<dbReference type="PANTHER" id="PTHR45855:SF70">
    <property type="entry name" value="TRANSCRIPTION FACTOR PIF1-LIKE ISOFORM X1"/>
    <property type="match status" value="1"/>
</dbReference>
<organism evidence="3 4">
    <name type="scientific">Carnegiea gigantea</name>
    <dbReference type="NCBI Taxonomy" id="171969"/>
    <lineage>
        <taxon>Eukaryota</taxon>
        <taxon>Viridiplantae</taxon>
        <taxon>Streptophyta</taxon>
        <taxon>Embryophyta</taxon>
        <taxon>Tracheophyta</taxon>
        <taxon>Spermatophyta</taxon>
        <taxon>Magnoliopsida</taxon>
        <taxon>eudicotyledons</taxon>
        <taxon>Gunneridae</taxon>
        <taxon>Pentapetalae</taxon>
        <taxon>Caryophyllales</taxon>
        <taxon>Cactineae</taxon>
        <taxon>Cactaceae</taxon>
        <taxon>Cactoideae</taxon>
        <taxon>Echinocereeae</taxon>
        <taxon>Carnegiea</taxon>
    </lineage>
</organism>